<dbReference type="EMBL" id="UINC01090678">
    <property type="protein sequence ID" value="SVC42834.1"/>
    <property type="molecule type" value="Genomic_DNA"/>
</dbReference>
<reference evidence="1" key="1">
    <citation type="submission" date="2018-05" db="EMBL/GenBank/DDBJ databases">
        <authorList>
            <person name="Lanie J.A."/>
            <person name="Ng W.-L."/>
            <person name="Kazmierczak K.M."/>
            <person name="Andrzejewski T.M."/>
            <person name="Davidsen T.M."/>
            <person name="Wayne K.J."/>
            <person name="Tettelin H."/>
            <person name="Glass J.I."/>
            <person name="Rusch D."/>
            <person name="Podicherti R."/>
            <person name="Tsui H.-C.T."/>
            <person name="Winkler M.E."/>
        </authorList>
    </citation>
    <scope>NUCLEOTIDE SEQUENCE</scope>
</reference>
<sequence length="219" mass="25407">MKKLTILLFGTVFFALITGYIESVYADHDEGTGGIFHAMDEVAWEQRNIIGSFSCGWTNFEPEFCSKFQYQIHLQTIIRNGDGHLINVNESTSTAYIPHKKTDEIFDQVFPKKEIVTIDDIKYEKAQFSFTPDLEQRYVSLYPVYSEVGMIQIEFSDESVTKMHEKNKMYTNWKLHYCDDFGKEHGMQCVAIFFCLVPTVTLEPSDTVTQQWTILRAMN</sequence>
<organism evidence="1">
    <name type="scientific">marine metagenome</name>
    <dbReference type="NCBI Taxonomy" id="408172"/>
    <lineage>
        <taxon>unclassified sequences</taxon>
        <taxon>metagenomes</taxon>
        <taxon>ecological metagenomes</taxon>
    </lineage>
</organism>
<protein>
    <submittedName>
        <fullName evidence="1">Uncharacterized protein</fullName>
    </submittedName>
</protein>
<gene>
    <name evidence="1" type="ORF">METZ01_LOCUS295688</name>
</gene>
<dbReference type="AlphaFoldDB" id="A0A382M1G1"/>
<evidence type="ECO:0000313" key="1">
    <source>
        <dbReference type="EMBL" id="SVC42834.1"/>
    </source>
</evidence>
<name>A0A382M1G1_9ZZZZ</name>
<accession>A0A382M1G1</accession>
<proteinExistence type="predicted"/>